<dbReference type="EMBL" id="BDGG01000002">
    <property type="protein sequence ID" value="GAU93096.1"/>
    <property type="molecule type" value="Genomic_DNA"/>
</dbReference>
<evidence type="ECO:0000313" key="2">
    <source>
        <dbReference type="Proteomes" id="UP000186922"/>
    </source>
</evidence>
<evidence type="ECO:0000313" key="1">
    <source>
        <dbReference type="EMBL" id="GAU93096.1"/>
    </source>
</evidence>
<keyword evidence="2" id="KW-1185">Reference proteome</keyword>
<comment type="caution">
    <text evidence="1">The sequence shown here is derived from an EMBL/GenBank/DDBJ whole genome shotgun (WGS) entry which is preliminary data.</text>
</comment>
<sequence length="140" mass="15727">MLKKTIRPRTCVLEIPGRRGIHELDSAGKTSTPLDRSCRGTRRVKNFTNVSREGFQLWSRCLILTWYEPVTDWSLVRQLVAGLCLDIADGCEKGTQTIIISSPWLRCSASGPGFSNLKKVFLDESAQHRSCLPTVFIFAL</sequence>
<dbReference type="AlphaFoldDB" id="A0A1D1UTU1"/>
<gene>
    <name evidence="1" type="primary">RvY_05084-1</name>
    <name evidence="1" type="synonym">RvY_05084.1</name>
    <name evidence="1" type="ORF">RvY_05084</name>
</gene>
<dbReference type="Proteomes" id="UP000186922">
    <property type="component" value="Unassembled WGS sequence"/>
</dbReference>
<name>A0A1D1UTU1_RAMVA</name>
<accession>A0A1D1UTU1</accession>
<reference evidence="1 2" key="1">
    <citation type="journal article" date="2016" name="Nat. Commun.">
        <title>Extremotolerant tardigrade genome and improved radiotolerance of human cultured cells by tardigrade-unique protein.</title>
        <authorList>
            <person name="Hashimoto T."/>
            <person name="Horikawa D.D."/>
            <person name="Saito Y."/>
            <person name="Kuwahara H."/>
            <person name="Kozuka-Hata H."/>
            <person name="Shin-I T."/>
            <person name="Minakuchi Y."/>
            <person name="Ohishi K."/>
            <person name="Motoyama A."/>
            <person name="Aizu T."/>
            <person name="Enomoto A."/>
            <person name="Kondo K."/>
            <person name="Tanaka S."/>
            <person name="Hara Y."/>
            <person name="Koshikawa S."/>
            <person name="Sagara H."/>
            <person name="Miura T."/>
            <person name="Yokobori S."/>
            <person name="Miyagawa K."/>
            <person name="Suzuki Y."/>
            <person name="Kubo T."/>
            <person name="Oyama M."/>
            <person name="Kohara Y."/>
            <person name="Fujiyama A."/>
            <person name="Arakawa K."/>
            <person name="Katayama T."/>
            <person name="Toyoda A."/>
            <person name="Kunieda T."/>
        </authorList>
    </citation>
    <scope>NUCLEOTIDE SEQUENCE [LARGE SCALE GENOMIC DNA]</scope>
    <source>
        <strain evidence="1 2">YOKOZUNA-1</strain>
    </source>
</reference>
<proteinExistence type="predicted"/>
<protein>
    <submittedName>
        <fullName evidence="1">Uncharacterized protein</fullName>
    </submittedName>
</protein>
<organism evidence="1 2">
    <name type="scientific">Ramazzottius varieornatus</name>
    <name type="common">Water bear</name>
    <name type="synonym">Tardigrade</name>
    <dbReference type="NCBI Taxonomy" id="947166"/>
    <lineage>
        <taxon>Eukaryota</taxon>
        <taxon>Metazoa</taxon>
        <taxon>Ecdysozoa</taxon>
        <taxon>Tardigrada</taxon>
        <taxon>Eutardigrada</taxon>
        <taxon>Parachela</taxon>
        <taxon>Hypsibioidea</taxon>
        <taxon>Ramazzottiidae</taxon>
        <taxon>Ramazzottius</taxon>
    </lineage>
</organism>